<gene>
    <name evidence="3" type="ORF">GNF83_13925</name>
</gene>
<organism evidence="3 4">
    <name type="scientific">Clostridium perfringens</name>
    <dbReference type="NCBI Taxonomy" id="1502"/>
    <lineage>
        <taxon>Bacteria</taxon>
        <taxon>Bacillati</taxon>
        <taxon>Bacillota</taxon>
        <taxon>Clostridia</taxon>
        <taxon>Eubacteriales</taxon>
        <taxon>Clostridiaceae</taxon>
        <taxon>Clostridium</taxon>
    </lineage>
</organism>
<sequence>MAIWDRISKEQYEKVVGECNQLKFRIQELERYNANLEERLKEQQPTINKLRKELREKQIMLDRYHLDMLDKKEIPKEYRSKRRTKTKGRDLNNE</sequence>
<evidence type="ECO:0000256" key="2">
    <source>
        <dbReference type="SAM" id="MobiDB-lite"/>
    </source>
</evidence>
<protein>
    <submittedName>
        <fullName evidence="3">Uncharacterized protein</fullName>
    </submittedName>
</protein>
<dbReference type="AlphaFoldDB" id="A0AAW9K258"/>
<accession>A0AAW9K258</accession>
<evidence type="ECO:0000256" key="1">
    <source>
        <dbReference type="SAM" id="Coils"/>
    </source>
</evidence>
<proteinExistence type="predicted"/>
<evidence type="ECO:0000313" key="3">
    <source>
        <dbReference type="EMBL" id="MDZ7542307.1"/>
    </source>
</evidence>
<feature type="region of interest" description="Disordered" evidence="2">
    <location>
        <begin position="75"/>
        <end position="94"/>
    </location>
</feature>
<comment type="caution">
    <text evidence="3">The sequence shown here is derived from an EMBL/GenBank/DDBJ whole genome shotgun (WGS) entry which is preliminary data.</text>
</comment>
<keyword evidence="1" id="KW-0175">Coiled coil</keyword>
<name>A0AAW9K258_CLOPF</name>
<dbReference type="Proteomes" id="UP001288944">
    <property type="component" value="Unassembled WGS sequence"/>
</dbReference>
<evidence type="ECO:0000313" key="4">
    <source>
        <dbReference type="Proteomes" id="UP001288944"/>
    </source>
</evidence>
<feature type="coiled-coil region" evidence="1">
    <location>
        <begin position="19"/>
        <end position="67"/>
    </location>
</feature>
<dbReference type="EMBL" id="WNUR01000064">
    <property type="protein sequence ID" value="MDZ7542307.1"/>
    <property type="molecule type" value="Genomic_DNA"/>
</dbReference>
<reference evidence="3" key="1">
    <citation type="submission" date="2019-11" db="EMBL/GenBank/DDBJ databases">
        <title>Characterization of Clostridium perfringens isolates from swine manure treated agricultural soils.</title>
        <authorList>
            <person name="Wushke S.T."/>
        </authorList>
    </citation>
    <scope>NUCLEOTIDE SEQUENCE</scope>
    <source>
        <strain evidence="3">X62</strain>
    </source>
</reference>